<reference evidence="2" key="1">
    <citation type="journal article" date="2020" name="Appl. Environ. Microbiol.">
        <title>Diazotrophic Anaeromyxobacter Isolates from Soils.</title>
        <authorList>
            <person name="Masuda Y."/>
            <person name="Yamanaka H."/>
            <person name="Xu Z.X."/>
            <person name="Shiratori Y."/>
            <person name="Aono T."/>
            <person name="Amachi S."/>
            <person name="Senoo K."/>
            <person name="Itoh H."/>
        </authorList>
    </citation>
    <scope>NUCLEOTIDE SEQUENCE [LARGE SCALE GENOMIC DNA]</scope>
    <source>
        <strain evidence="2">R267</strain>
    </source>
</reference>
<dbReference type="RefSeq" id="WP_176062260.1">
    <property type="nucleotide sequence ID" value="NZ_BJTG01000001.1"/>
</dbReference>
<sequence length="54" mass="6034">MVARREAGYEDRACRDAVRAMVRAYREHLAVFAELRWLPYVAGGAKVRSGALPA</sequence>
<organism evidence="1 2">
    <name type="scientific">Anaeromyxobacter diazotrophicus</name>
    <dbReference type="NCBI Taxonomy" id="2590199"/>
    <lineage>
        <taxon>Bacteria</taxon>
        <taxon>Pseudomonadati</taxon>
        <taxon>Myxococcota</taxon>
        <taxon>Myxococcia</taxon>
        <taxon>Myxococcales</taxon>
        <taxon>Cystobacterineae</taxon>
        <taxon>Anaeromyxobacteraceae</taxon>
        <taxon>Anaeromyxobacter</taxon>
    </lineage>
</organism>
<name>A0A7I9VGE6_9BACT</name>
<gene>
    <name evidence="1" type="ORF">AMYX_02040</name>
</gene>
<dbReference type="AlphaFoldDB" id="A0A7I9VGE6"/>
<protein>
    <submittedName>
        <fullName evidence="1">Uncharacterized protein</fullName>
    </submittedName>
</protein>
<keyword evidence="2" id="KW-1185">Reference proteome</keyword>
<evidence type="ECO:0000313" key="1">
    <source>
        <dbReference type="EMBL" id="GEJ55463.1"/>
    </source>
</evidence>
<dbReference type="EMBL" id="BJTG01000001">
    <property type="protein sequence ID" value="GEJ55463.1"/>
    <property type="molecule type" value="Genomic_DNA"/>
</dbReference>
<proteinExistence type="predicted"/>
<comment type="caution">
    <text evidence="1">The sequence shown here is derived from an EMBL/GenBank/DDBJ whole genome shotgun (WGS) entry which is preliminary data.</text>
</comment>
<accession>A0A7I9VGE6</accession>
<dbReference type="Proteomes" id="UP000503640">
    <property type="component" value="Unassembled WGS sequence"/>
</dbReference>
<evidence type="ECO:0000313" key="2">
    <source>
        <dbReference type="Proteomes" id="UP000503640"/>
    </source>
</evidence>